<dbReference type="CDD" id="cd19031">
    <property type="entry name" value="LGIC_ECD_nAChR_proto_alpha-like"/>
    <property type="match status" value="1"/>
</dbReference>
<dbReference type="Pfam" id="PF02931">
    <property type="entry name" value="Neur_chan_LBD"/>
    <property type="match status" value="1"/>
</dbReference>
<dbReference type="Gene3D" id="2.70.170.10">
    <property type="entry name" value="Neurotransmitter-gated ion-channel ligand-binding domain"/>
    <property type="match status" value="1"/>
</dbReference>
<dbReference type="GO" id="GO:0022848">
    <property type="term" value="F:acetylcholine-gated monoatomic cation-selective channel activity"/>
    <property type="evidence" value="ECO:0007669"/>
    <property type="project" value="InterPro"/>
</dbReference>
<keyword evidence="14" id="KW-0628">Postsynaptic cell membrane</keyword>
<dbReference type="InterPro" id="IPR006201">
    <property type="entry name" value="Neur_channel"/>
</dbReference>
<feature type="domain" description="Neurotransmitter-gated ion-channel transmembrane" evidence="21">
    <location>
        <begin position="726"/>
        <end position="804"/>
    </location>
</feature>
<dbReference type="GO" id="GO:0004888">
    <property type="term" value="F:transmembrane signaling receptor activity"/>
    <property type="evidence" value="ECO:0007669"/>
    <property type="project" value="InterPro"/>
</dbReference>
<dbReference type="Pfam" id="PF02932">
    <property type="entry name" value="Neur_chan_memb"/>
    <property type="match status" value="2"/>
</dbReference>
<organism evidence="22">
    <name type="scientific">Polyphagotarsonemus latus</name>
    <dbReference type="NCBI Taxonomy" id="1204166"/>
    <lineage>
        <taxon>Eukaryota</taxon>
        <taxon>Metazoa</taxon>
        <taxon>Ecdysozoa</taxon>
        <taxon>Arthropoda</taxon>
        <taxon>Chelicerata</taxon>
        <taxon>Arachnida</taxon>
        <taxon>Acari</taxon>
        <taxon>Acariformes</taxon>
        <taxon>Trombidiformes</taxon>
        <taxon>Prostigmata</taxon>
        <taxon>Eleutherengona</taxon>
        <taxon>Heterostigmata</taxon>
        <taxon>Tarsonemoidea</taxon>
        <taxon>Tarsonemidae</taxon>
        <taxon>Polyphagotarsonemus</taxon>
    </lineage>
</organism>
<keyword evidence="5 18" id="KW-0812">Transmembrane</keyword>
<evidence type="ECO:0000256" key="3">
    <source>
        <dbReference type="ARBA" id="ARBA00022448"/>
    </source>
</evidence>
<dbReference type="Gene3D" id="1.20.58.390">
    <property type="entry name" value="Neurotransmitter-gated ion-channel transmembrane domain"/>
    <property type="match status" value="2"/>
</dbReference>
<dbReference type="GO" id="GO:0045211">
    <property type="term" value="C:postsynaptic membrane"/>
    <property type="evidence" value="ECO:0007669"/>
    <property type="project" value="UniProtKB-SubCell"/>
</dbReference>
<dbReference type="PRINTS" id="PR00254">
    <property type="entry name" value="NICOTINICR"/>
</dbReference>
<evidence type="ECO:0000256" key="5">
    <source>
        <dbReference type="ARBA" id="ARBA00022692"/>
    </source>
</evidence>
<evidence type="ECO:0000256" key="8">
    <source>
        <dbReference type="ARBA" id="ARBA00023018"/>
    </source>
</evidence>
<evidence type="ECO:0000256" key="11">
    <source>
        <dbReference type="ARBA" id="ARBA00023157"/>
    </source>
</evidence>
<dbReference type="SUPFAM" id="SSF63712">
    <property type="entry name" value="Nicotinic receptor ligand binding domain-like"/>
    <property type="match status" value="1"/>
</dbReference>
<evidence type="ECO:0000313" key="22">
    <source>
        <dbReference type="EMBL" id="WTM06419.1"/>
    </source>
</evidence>
<dbReference type="PRINTS" id="PR00252">
    <property type="entry name" value="NRIONCHANNEL"/>
</dbReference>
<dbReference type="InterPro" id="IPR018000">
    <property type="entry name" value="Neurotransmitter_ion_chnl_CS"/>
</dbReference>
<evidence type="ECO:0000259" key="21">
    <source>
        <dbReference type="Pfam" id="PF02932"/>
    </source>
</evidence>
<keyword evidence="12 22" id="KW-0675">Receptor</keyword>
<evidence type="ECO:0000256" key="1">
    <source>
        <dbReference type="ARBA" id="ARBA00003328"/>
    </source>
</evidence>
<feature type="domain" description="Neurotransmitter-gated ion-channel ligand-binding" evidence="20">
    <location>
        <begin position="19"/>
        <end position="233"/>
    </location>
</feature>
<evidence type="ECO:0000256" key="10">
    <source>
        <dbReference type="ARBA" id="ARBA00023136"/>
    </source>
</evidence>
<gene>
    <name evidence="22" type="primary">nAChR</name>
</gene>
<evidence type="ECO:0000256" key="9">
    <source>
        <dbReference type="ARBA" id="ARBA00023065"/>
    </source>
</evidence>
<dbReference type="CDD" id="cd19064">
    <property type="entry name" value="LGIC_TM_nAChR"/>
    <property type="match status" value="1"/>
</dbReference>
<evidence type="ECO:0000256" key="6">
    <source>
        <dbReference type="ARBA" id="ARBA00022729"/>
    </source>
</evidence>
<dbReference type="AlphaFoldDB" id="A0AAN0N5Z2"/>
<feature type="region of interest" description="Disordered" evidence="19">
    <location>
        <begin position="620"/>
        <end position="641"/>
    </location>
</feature>
<name>A0AAN0N5Z2_9ACAR</name>
<reference evidence="22" key="1">
    <citation type="submission" date="2024-01" db="EMBL/GenBank/DDBJ databases">
        <title>Genome insights into chemosensory and detoxification machineries of broad mite, Polyphagotarsonemus latus (Tarsonemidae: Acari).</title>
        <authorList>
            <person name="Muthugoundar M."/>
            <person name="P J A."/>
            <person name="Augustine N."/>
        </authorList>
    </citation>
    <scope>NUCLEOTIDE SEQUENCE</scope>
</reference>
<dbReference type="InterPro" id="IPR006202">
    <property type="entry name" value="Neur_chan_lig-bd"/>
</dbReference>
<feature type="transmembrane region" description="Helical" evidence="18">
    <location>
        <begin position="234"/>
        <end position="259"/>
    </location>
</feature>
<dbReference type="FunFam" id="1.20.58.390:FF:000012">
    <property type="entry name" value="Acetylcholine receptor subunit alpha-like"/>
    <property type="match status" value="1"/>
</dbReference>
<evidence type="ECO:0000256" key="12">
    <source>
        <dbReference type="ARBA" id="ARBA00023170"/>
    </source>
</evidence>
<keyword evidence="11" id="KW-1015">Disulfide bond</keyword>
<keyword evidence="9 18" id="KW-0406">Ion transport</keyword>
<dbReference type="InterPro" id="IPR036719">
    <property type="entry name" value="Neuro-gated_channel_TM_sf"/>
</dbReference>
<dbReference type="InterPro" id="IPR002394">
    <property type="entry name" value="Nicotinic_acetylcholine_rcpt"/>
</dbReference>
<keyword evidence="4" id="KW-1003">Cell membrane</keyword>
<keyword evidence="10 18" id="KW-0472">Membrane</keyword>
<keyword evidence="6" id="KW-0732">Signal</keyword>
<feature type="transmembrane region" description="Helical" evidence="18">
    <location>
        <begin position="788"/>
        <end position="807"/>
    </location>
</feature>
<feature type="transmembrane region" description="Helical" evidence="18">
    <location>
        <begin position="299"/>
        <end position="322"/>
    </location>
</feature>
<comment type="function">
    <text evidence="1">After binding acetylcholine, the AChR responds by an extensive change in conformation that affects all subunits and leads to opening of an ion-conducting channel across the plasma membrane.</text>
</comment>
<keyword evidence="3 18" id="KW-0813">Transport</keyword>
<feature type="transmembrane region" description="Helical" evidence="18">
    <location>
        <begin position="265"/>
        <end position="287"/>
    </location>
</feature>
<dbReference type="PANTHER" id="PTHR18945">
    <property type="entry name" value="NEUROTRANSMITTER GATED ION CHANNEL"/>
    <property type="match status" value="1"/>
</dbReference>
<keyword evidence="16 18" id="KW-0407">Ion channel</keyword>
<accession>A0AAN0N5Z2</accession>
<comment type="subcellular location">
    <subcellularLocation>
        <location evidence="17">Postsynaptic cell membrane</location>
        <topology evidence="17">Multi-pass membrane protein</topology>
    </subcellularLocation>
</comment>
<evidence type="ECO:0000256" key="17">
    <source>
        <dbReference type="ARBA" id="ARBA00034104"/>
    </source>
</evidence>
<dbReference type="InterPro" id="IPR006029">
    <property type="entry name" value="Neurotrans-gated_channel_TM"/>
</dbReference>
<dbReference type="NCBIfam" id="TIGR00860">
    <property type="entry name" value="LIC"/>
    <property type="match status" value="1"/>
</dbReference>
<dbReference type="InterPro" id="IPR038050">
    <property type="entry name" value="Neuro_actylchol_rec"/>
</dbReference>
<evidence type="ECO:0000256" key="18">
    <source>
        <dbReference type="RuleBase" id="RU000687"/>
    </source>
</evidence>
<dbReference type="SUPFAM" id="SSF90112">
    <property type="entry name" value="Neurotransmitter-gated ion-channel transmembrane pore"/>
    <property type="match status" value="1"/>
</dbReference>
<keyword evidence="13" id="KW-0325">Glycoprotein</keyword>
<sequence>MKQQNLKKSLVILSNQDAKRLYDDLMSNYSNLVRPVKNLSEPVTVRIKLKLSQLIEVNLKDQIMTTSMWVEQYWHDGLLTWNPDDYGGIKMMHVPSDQIWRPDIVLYNNAAGDFEVTLSTKAQLSHKGDIKWNPPAMFKSYCEIDVEYFPFDEQTCLMKFGSWTNDGWILDLRHVDEIPGQSDVEFGIDLSDFYLSVEWDLIEVPARRHTKYYLCCESPYLDLTFNISMRRKTLFYTVNLIIPCMGISFLTVLVFYLPSDSGEKISLSVSILVALTVFFLLLAETIPPTSLVVPFLGKYLLFTMLLVGLSICVTVLVLNVHFRSGSTHHMSNRMRKLFLEILPKYLFMERPNYQYSNNSLYFNGYTNNLKNYFSLELEKDFNKIFQRRKRKRRTFKNLNEPNLKKMNNVNRNIKDKFNKDENSIKQNENTLINVDFECSTCDFKNLKTTTKPYNFDNDQSLTNSIKSFQNQIKSPFKNKCLKCLKLNRDQIVPSNYNFVNNFNNQSDSIDNFNEINLKNEYELRPMHSSKNNLNCQNYKTINDKNFNHFNHFEMQNKNEYKSEIENEYKNENEYFLEYNSDIENKYESDYKNIENQSILENDSNNEINDFNNEFENNFHNNENSDNESNLNSDMNDSNNNNFSEINSSNIIKSNEFLNKSFNQQVKRQFSDSVIKSDDYNLKMKSAMSIDQFINYKSCSFSEKCNTCNKVIDNKFSSIDNLPFNKQRNSKIEKDQNIFIKTFYTLEKNPYILRSMKNAYFLAEHNRKCILEEEIKQDWKYVAMVLDRLFLWIFLLAVLFGTFSIILLDKRHPADQKISQLAFSVLNKTRFTQSFWHE</sequence>
<dbReference type="InterPro" id="IPR036734">
    <property type="entry name" value="Neur_chan_lig-bd_sf"/>
</dbReference>
<keyword evidence="15" id="KW-1071">Ligand-gated ion channel</keyword>
<dbReference type="PROSITE" id="PS00236">
    <property type="entry name" value="NEUROTR_ION_CHANNEL"/>
    <property type="match status" value="1"/>
</dbReference>
<evidence type="ECO:0000256" key="14">
    <source>
        <dbReference type="ARBA" id="ARBA00023257"/>
    </source>
</evidence>
<evidence type="ECO:0000256" key="19">
    <source>
        <dbReference type="SAM" id="MobiDB-lite"/>
    </source>
</evidence>
<dbReference type="GO" id="GO:0007271">
    <property type="term" value="P:synaptic transmission, cholinergic"/>
    <property type="evidence" value="ECO:0007669"/>
    <property type="project" value="UniProtKB-ARBA"/>
</dbReference>
<evidence type="ECO:0000256" key="4">
    <source>
        <dbReference type="ARBA" id="ARBA00022475"/>
    </source>
</evidence>
<keyword evidence="8" id="KW-0770">Synapse</keyword>
<evidence type="ECO:0000256" key="13">
    <source>
        <dbReference type="ARBA" id="ARBA00023180"/>
    </source>
</evidence>
<evidence type="ECO:0000256" key="2">
    <source>
        <dbReference type="ARBA" id="ARBA00009237"/>
    </source>
</evidence>
<comment type="similarity">
    <text evidence="2">Belongs to the ligand-gated ion channel (TC 1.A.9) family. Acetylcholine receptor (TC 1.A.9.1) subfamily.</text>
</comment>
<dbReference type="EMBL" id="PP191258">
    <property type="protein sequence ID" value="WTM06419.1"/>
    <property type="molecule type" value="mRNA"/>
</dbReference>
<dbReference type="FunFam" id="2.70.170.10:FF:000013">
    <property type="entry name" value="Acetylcholine receptor subunit alpha"/>
    <property type="match status" value="1"/>
</dbReference>
<evidence type="ECO:0000259" key="20">
    <source>
        <dbReference type="Pfam" id="PF02931"/>
    </source>
</evidence>
<proteinExistence type="evidence at transcript level"/>
<evidence type="ECO:0000256" key="7">
    <source>
        <dbReference type="ARBA" id="ARBA00022989"/>
    </source>
</evidence>
<evidence type="ECO:0000256" key="15">
    <source>
        <dbReference type="ARBA" id="ARBA00023286"/>
    </source>
</evidence>
<protein>
    <submittedName>
        <fullName evidence="22">Nicotinic acetylcholine receptor</fullName>
    </submittedName>
</protein>
<evidence type="ECO:0000256" key="16">
    <source>
        <dbReference type="ARBA" id="ARBA00023303"/>
    </source>
</evidence>
<feature type="domain" description="Neurotransmitter-gated ion-channel transmembrane" evidence="21">
    <location>
        <begin position="240"/>
        <end position="414"/>
    </location>
</feature>
<keyword evidence="7 18" id="KW-1133">Transmembrane helix</keyword>